<evidence type="ECO:0000313" key="2">
    <source>
        <dbReference type="Proteomes" id="UP000218231"/>
    </source>
</evidence>
<organism evidence="1 2">
    <name type="scientific">Diploscapter pachys</name>
    <dbReference type="NCBI Taxonomy" id="2018661"/>
    <lineage>
        <taxon>Eukaryota</taxon>
        <taxon>Metazoa</taxon>
        <taxon>Ecdysozoa</taxon>
        <taxon>Nematoda</taxon>
        <taxon>Chromadorea</taxon>
        <taxon>Rhabditida</taxon>
        <taxon>Rhabditina</taxon>
        <taxon>Rhabditomorpha</taxon>
        <taxon>Rhabditoidea</taxon>
        <taxon>Rhabditidae</taxon>
        <taxon>Diploscapter</taxon>
    </lineage>
</organism>
<keyword evidence="2" id="KW-1185">Reference proteome</keyword>
<evidence type="ECO:0000313" key="1">
    <source>
        <dbReference type="EMBL" id="PAV56093.1"/>
    </source>
</evidence>
<dbReference type="Proteomes" id="UP000218231">
    <property type="component" value="Unassembled WGS sequence"/>
</dbReference>
<dbReference type="EMBL" id="LIAE01010720">
    <property type="protein sequence ID" value="PAV56093.1"/>
    <property type="molecule type" value="Genomic_DNA"/>
</dbReference>
<proteinExistence type="predicted"/>
<accession>A0A2A2J3F0</accession>
<dbReference type="AlphaFoldDB" id="A0A2A2J3F0"/>
<sequence length="89" mass="10268">MDGLSASTLPCRLLDDCPSLIMATLITIKAAIGWRRCYNNTASLHVYSAFHRCDGNNHSGFHIDVYKHVHILVYKHIHIDVYKHVHYFM</sequence>
<name>A0A2A2J3F0_9BILA</name>
<gene>
    <name evidence="1" type="ORF">WR25_15905</name>
</gene>
<comment type="caution">
    <text evidence="1">The sequence shown here is derived from an EMBL/GenBank/DDBJ whole genome shotgun (WGS) entry which is preliminary data.</text>
</comment>
<protein>
    <submittedName>
        <fullName evidence="1">Uncharacterized protein</fullName>
    </submittedName>
</protein>
<reference evidence="1 2" key="1">
    <citation type="journal article" date="2017" name="Curr. Biol.">
        <title>Genome architecture and evolution of a unichromosomal asexual nematode.</title>
        <authorList>
            <person name="Fradin H."/>
            <person name="Zegar C."/>
            <person name="Gutwein M."/>
            <person name="Lucas J."/>
            <person name="Kovtun M."/>
            <person name="Corcoran D."/>
            <person name="Baugh L.R."/>
            <person name="Kiontke K."/>
            <person name="Gunsalus K."/>
            <person name="Fitch D.H."/>
            <person name="Piano F."/>
        </authorList>
    </citation>
    <scope>NUCLEOTIDE SEQUENCE [LARGE SCALE GENOMIC DNA]</scope>
    <source>
        <strain evidence="1">PF1309</strain>
    </source>
</reference>